<comment type="caution">
    <text evidence="1">The sequence shown here is derived from an EMBL/GenBank/DDBJ whole genome shotgun (WGS) entry which is preliminary data.</text>
</comment>
<evidence type="ECO:0000313" key="1">
    <source>
        <dbReference type="EMBL" id="GAB0057333.1"/>
    </source>
</evidence>
<reference evidence="1 2" key="2">
    <citation type="submission" date="2024-09" db="EMBL/GenBank/DDBJ databases">
        <title>Draft genome sequence of Candidatus Magnetaquicoccaceae bacterium FCR-1.</title>
        <authorList>
            <person name="Shimoshige H."/>
            <person name="Shimamura S."/>
            <person name="Taoka A."/>
            <person name="Kobayashi H."/>
            <person name="Maekawa T."/>
        </authorList>
    </citation>
    <scope>NUCLEOTIDE SEQUENCE [LARGE SCALE GENOMIC DNA]</scope>
    <source>
        <strain evidence="1 2">FCR-1</strain>
    </source>
</reference>
<dbReference type="EMBL" id="BAAFGK010000004">
    <property type="protein sequence ID" value="GAB0057333.1"/>
    <property type="molecule type" value="Genomic_DNA"/>
</dbReference>
<protein>
    <submittedName>
        <fullName evidence="1">Uncharacterized protein</fullName>
    </submittedName>
</protein>
<sequence>MGVSGNLDQTGSPGGLNPEFVCWLFNAAEWINRESTALTVYRLARQKGMSQDDALREAEDLTYRSHNDYSRENTPRILQGLDITCLLEENQSLR</sequence>
<organism evidence="1 2">
    <name type="scientific">Candidatus Magnetaquiglobus chichijimensis</name>
    <dbReference type="NCBI Taxonomy" id="3141448"/>
    <lineage>
        <taxon>Bacteria</taxon>
        <taxon>Pseudomonadati</taxon>
        <taxon>Pseudomonadota</taxon>
        <taxon>Magnetococcia</taxon>
        <taxon>Magnetococcales</taxon>
        <taxon>Candidatus Magnetaquicoccaceae</taxon>
        <taxon>Candidatus Magnetaquiglobus</taxon>
    </lineage>
</organism>
<name>A0ABQ0C8W9_9PROT</name>
<evidence type="ECO:0000313" key="2">
    <source>
        <dbReference type="Proteomes" id="UP001628193"/>
    </source>
</evidence>
<accession>A0ABQ0C8W9</accession>
<proteinExistence type="predicted"/>
<reference evidence="1 2" key="1">
    <citation type="submission" date="2024-05" db="EMBL/GenBank/DDBJ databases">
        <authorList>
            <consortium name="Candidatus Magnetaquicoccaceae bacterium FCR-1 genome sequencing consortium"/>
            <person name="Shimoshige H."/>
            <person name="Shimamura S."/>
            <person name="Taoka A."/>
            <person name="Kobayashi H."/>
            <person name="Maekawa T."/>
        </authorList>
    </citation>
    <scope>NUCLEOTIDE SEQUENCE [LARGE SCALE GENOMIC DNA]</scope>
    <source>
        <strain evidence="1 2">FCR-1</strain>
    </source>
</reference>
<keyword evidence="2" id="KW-1185">Reference proteome</keyword>
<gene>
    <name evidence="1" type="ORF">SIID45300_01658</name>
</gene>
<dbReference type="Proteomes" id="UP001628193">
    <property type="component" value="Unassembled WGS sequence"/>
</dbReference>